<dbReference type="InterPro" id="IPR005543">
    <property type="entry name" value="PASTA_dom"/>
</dbReference>
<name>A0A0W8GA36_9ZZZZ</name>
<accession>A0A0W8GA36</accession>
<dbReference type="GO" id="GO:0016757">
    <property type="term" value="F:glycosyltransferase activity"/>
    <property type="evidence" value="ECO:0007669"/>
    <property type="project" value="UniProtKB-KW"/>
</dbReference>
<keyword evidence="4" id="KW-0812">Transmembrane</keyword>
<evidence type="ECO:0000259" key="5">
    <source>
        <dbReference type="PROSITE" id="PS51178"/>
    </source>
</evidence>
<keyword evidence="6" id="KW-0131">Cell cycle</keyword>
<evidence type="ECO:0000313" key="6">
    <source>
        <dbReference type="EMBL" id="KUG29363.1"/>
    </source>
</evidence>
<sequence length="689" mass="74498">MRNGTKKVASERDQKRVRDWSRAKLTFVGVVFALVLAGLWVRAGYLQIVQGPDLARLALRQHMASESDRGERGQIFDRSGRLLAKTVEFSAVSVRPKELADLDATANQLGGILRIKPAWIKKKLESVKPFVYISRRVDDKASAEIRQANLPGVYLEAEHGRSYPNRHLAGQVLGFVGMDDQGLEGLELSFDDWLAGRQAKYAVQRDASGRKLYFDAQGRELQNLRGRDLTLTIDSQIQFFAEEELAKAVTTHNGKAGTCLVVHVPTGDILAWANYPFFNPNAARNVNPREGRNRSALDVVEPGSTMKPLVVAAALQEGLVKPESTFFCENGKFKVGVRTIKDTHSYGDLTVNKIIRWSSNIGAAKIGMLLGPKRLHAYFEKLGFGSPTGLPLSGEGRGLVRSLKDWQPIDTATASFGQGVAVTPIQLAQAFLILANDGVKKPLRLVLDPPQKHSEETPVRVFDVEVARTMQRMMREVVHEEKGTGRVARIEGVEMGGKTGTAQKASPTGGYGDKYLASFVAFVPAETPQYLVMVLVDEPEPSHYGGVVSAPAVRDVMQKTLSYLGQMPDPVLLAGASGTGAASSGSAAPQLAAGGAGAGHKPANLPPPVIDDTLAEVVAVPPGLTDSPAIPNFSGMPLRRVVEILVSRGIVPKIEGQGLVVTRQSPAPGAPWPGTEKRQEFVLWLSRPS</sequence>
<dbReference type="Gene3D" id="3.40.710.10">
    <property type="entry name" value="DD-peptidase/beta-lactamase superfamily"/>
    <property type="match status" value="1"/>
</dbReference>
<evidence type="ECO:0000256" key="3">
    <source>
        <dbReference type="SAM" id="MobiDB-lite"/>
    </source>
</evidence>
<keyword evidence="4" id="KW-1133">Transmembrane helix</keyword>
<protein>
    <submittedName>
        <fullName evidence="6">Cell division protein ftsi</fullName>
        <ecNumber evidence="6">2.4.1.129</ecNumber>
    </submittedName>
</protein>
<dbReference type="SUPFAM" id="SSF56601">
    <property type="entry name" value="beta-lactamase/transpeptidase-like"/>
    <property type="match status" value="1"/>
</dbReference>
<feature type="transmembrane region" description="Helical" evidence="4">
    <location>
        <begin position="21"/>
        <end position="41"/>
    </location>
</feature>
<keyword evidence="6" id="KW-0808">Transferase</keyword>
<feature type="compositionally biased region" description="Low complexity" evidence="3">
    <location>
        <begin position="577"/>
        <end position="593"/>
    </location>
</feature>
<dbReference type="GO" id="GO:0008658">
    <property type="term" value="F:penicillin binding"/>
    <property type="evidence" value="ECO:0007669"/>
    <property type="project" value="InterPro"/>
</dbReference>
<dbReference type="InterPro" id="IPR001460">
    <property type="entry name" value="PCN-bd_Tpept"/>
</dbReference>
<comment type="caution">
    <text evidence="6">The sequence shown here is derived from an EMBL/GenBank/DDBJ whole genome shotgun (WGS) entry which is preliminary data.</text>
</comment>
<dbReference type="SUPFAM" id="SSF56519">
    <property type="entry name" value="Penicillin binding protein dimerisation domain"/>
    <property type="match status" value="1"/>
</dbReference>
<organism evidence="6">
    <name type="scientific">hydrocarbon metagenome</name>
    <dbReference type="NCBI Taxonomy" id="938273"/>
    <lineage>
        <taxon>unclassified sequences</taxon>
        <taxon>metagenomes</taxon>
        <taxon>ecological metagenomes</taxon>
    </lineage>
</organism>
<dbReference type="InterPro" id="IPR036138">
    <property type="entry name" value="PBP_dimer_sf"/>
</dbReference>
<dbReference type="SUPFAM" id="SSF54184">
    <property type="entry name" value="Penicillin-binding protein 2x (pbp-2x), c-terminal domain"/>
    <property type="match status" value="1"/>
</dbReference>
<dbReference type="PANTHER" id="PTHR30627">
    <property type="entry name" value="PEPTIDOGLYCAN D,D-TRANSPEPTIDASE"/>
    <property type="match status" value="1"/>
</dbReference>
<comment type="subcellular location">
    <subcellularLocation>
        <location evidence="1">Membrane</location>
    </subcellularLocation>
</comment>
<reference evidence="6" key="1">
    <citation type="journal article" date="2015" name="Proc. Natl. Acad. Sci. U.S.A.">
        <title>Networks of energetic and metabolic interactions define dynamics in microbial communities.</title>
        <authorList>
            <person name="Embree M."/>
            <person name="Liu J.K."/>
            <person name="Al-Bassam M.M."/>
            <person name="Zengler K."/>
        </authorList>
    </citation>
    <scope>NUCLEOTIDE SEQUENCE</scope>
</reference>
<keyword evidence="6" id="KW-0328">Glycosyltransferase</keyword>
<dbReference type="GO" id="GO:0071555">
    <property type="term" value="P:cell wall organization"/>
    <property type="evidence" value="ECO:0007669"/>
    <property type="project" value="TreeGrafter"/>
</dbReference>
<dbReference type="InterPro" id="IPR005311">
    <property type="entry name" value="PBP_dimer"/>
</dbReference>
<dbReference type="InterPro" id="IPR012338">
    <property type="entry name" value="Beta-lactam/transpept-like"/>
</dbReference>
<feature type="region of interest" description="Disordered" evidence="3">
    <location>
        <begin position="577"/>
        <end position="604"/>
    </location>
</feature>
<dbReference type="PANTHER" id="PTHR30627:SF1">
    <property type="entry name" value="PEPTIDOGLYCAN D,D-TRANSPEPTIDASE FTSI"/>
    <property type="match status" value="1"/>
</dbReference>
<evidence type="ECO:0000256" key="1">
    <source>
        <dbReference type="ARBA" id="ARBA00004370"/>
    </source>
</evidence>
<evidence type="ECO:0000256" key="4">
    <source>
        <dbReference type="SAM" id="Phobius"/>
    </source>
</evidence>
<feature type="domain" description="PASTA" evidence="5">
    <location>
        <begin position="626"/>
        <end position="689"/>
    </location>
</feature>
<gene>
    <name evidence="6" type="ORF">ASZ90_000747</name>
</gene>
<dbReference type="EMBL" id="LNQE01000096">
    <property type="protein sequence ID" value="KUG29363.1"/>
    <property type="molecule type" value="Genomic_DNA"/>
</dbReference>
<dbReference type="GO" id="GO:0051301">
    <property type="term" value="P:cell division"/>
    <property type="evidence" value="ECO:0007669"/>
    <property type="project" value="UniProtKB-KW"/>
</dbReference>
<dbReference type="PROSITE" id="PS51178">
    <property type="entry name" value="PASTA"/>
    <property type="match status" value="1"/>
</dbReference>
<dbReference type="AlphaFoldDB" id="A0A0W8GA36"/>
<dbReference type="Gene3D" id="3.30.450.330">
    <property type="match status" value="1"/>
</dbReference>
<dbReference type="Pfam" id="PF03793">
    <property type="entry name" value="PASTA"/>
    <property type="match status" value="1"/>
</dbReference>
<dbReference type="Pfam" id="PF00905">
    <property type="entry name" value="Transpeptidase"/>
    <property type="match status" value="1"/>
</dbReference>
<dbReference type="EC" id="2.4.1.129" evidence="6"/>
<dbReference type="Pfam" id="PF03717">
    <property type="entry name" value="PBP_dimer"/>
    <property type="match status" value="1"/>
</dbReference>
<dbReference type="GO" id="GO:0005886">
    <property type="term" value="C:plasma membrane"/>
    <property type="evidence" value="ECO:0007669"/>
    <property type="project" value="TreeGrafter"/>
</dbReference>
<proteinExistence type="predicted"/>
<evidence type="ECO:0000256" key="2">
    <source>
        <dbReference type="ARBA" id="ARBA00023136"/>
    </source>
</evidence>
<dbReference type="InterPro" id="IPR050515">
    <property type="entry name" value="Beta-lactam/transpept"/>
</dbReference>
<keyword evidence="2 4" id="KW-0472">Membrane</keyword>
<dbReference type="Gene3D" id="3.90.1310.10">
    <property type="entry name" value="Penicillin-binding protein 2a (Domain 2)"/>
    <property type="match status" value="1"/>
</dbReference>
<keyword evidence="6" id="KW-0132">Cell division</keyword>